<evidence type="ECO:0000313" key="2">
    <source>
        <dbReference type="EMBL" id="ARJ41325.1"/>
    </source>
</evidence>
<dbReference type="InterPro" id="IPR048207">
    <property type="entry name" value="HprT-like"/>
</dbReference>
<dbReference type="PROSITE" id="PS51257">
    <property type="entry name" value="PROKAR_LIPOPROTEIN"/>
    <property type="match status" value="1"/>
</dbReference>
<protein>
    <submittedName>
        <fullName evidence="2">Type III secretion protein HrpT</fullName>
    </submittedName>
</protein>
<proteinExistence type="predicted"/>
<reference evidence="2 3" key="1">
    <citation type="submission" date="2017-02" db="EMBL/GenBank/DDBJ databases">
        <title>Complete genome sequence of the drought resistance-promoting endophyte Pantoea alhagi LTYR-11Z.</title>
        <authorList>
            <person name="Zhang L."/>
        </authorList>
    </citation>
    <scope>NUCLEOTIDE SEQUENCE [LARGE SCALE GENOMIC DNA]</scope>
    <source>
        <strain evidence="2 3">LTYR-11Z</strain>
    </source>
</reference>
<evidence type="ECO:0000313" key="3">
    <source>
        <dbReference type="Proteomes" id="UP000192900"/>
    </source>
</evidence>
<dbReference type="RefSeq" id="WP_085068166.1">
    <property type="nucleotide sequence ID" value="NZ_CP019706.1"/>
</dbReference>
<keyword evidence="1" id="KW-0732">Signal</keyword>
<feature type="chain" id="PRO_5013297833" evidence="1">
    <location>
        <begin position="26"/>
        <end position="65"/>
    </location>
</feature>
<dbReference type="STRING" id="1891675.B1H58_04415"/>
<sequence length="65" mass="7341">MIIALRKLLFTGLLGLLLTACAPKAPPGCQDMRCRPQSGPQHLTIWWQPELRNGPYDYTQVQVHP</sequence>
<dbReference type="NCBIfam" id="NF041532">
    <property type="entry name" value="HprT"/>
    <property type="match status" value="1"/>
</dbReference>
<feature type="signal peptide" evidence="1">
    <location>
        <begin position="1"/>
        <end position="25"/>
    </location>
</feature>
<keyword evidence="3" id="KW-1185">Reference proteome</keyword>
<accession>A0A1W6B2K5</accession>
<dbReference type="Proteomes" id="UP000192900">
    <property type="component" value="Chromosome"/>
</dbReference>
<name>A0A1W6B2K5_9GAMM</name>
<dbReference type="OrthoDB" id="6548477at2"/>
<dbReference type="AlphaFoldDB" id="A0A1W6B2K5"/>
<evidence type="ECO:0000256" key="1">
    <source>
        <dbReference type="SAM" id="SignalP"/>
    </source>
</evidence>
<dbReference type="KEGG" id="palh:B1H58_04415"/>
<organism evidence="2 3">
    <name type="scientific">Pantoea alhagi</name>
    <dbReference type="NCBI Taxonomy" id="1891675"/>
    <lineage>
        <taxon>Bacteria</taxon>
        <taxon>Pseudomonadati</taxon>
        <taxon>Pseudomonadota</taxon>
        <taxon>Gammaproteobacteria</taxon>
        <taxon>Enterobacterales</taxon>
        <taxon>Erwiniaceae</taxon>
        <taxon>Pantoea</taxon>
    </lineage>
</organism>
<dbReference type="EMBL" id="CP019706">
    <property type="protein sequence ID" value="ARJ41325.1"/>
    <property type="molecule type" value="Genomic_DNA"/>
</dbReference>
<gene>
    <name evidence="2" type="ORF">B1H58_04415</name>
</gene>